<evidence type="ECO:0000256" key="3">
    <source>
        <dbReference type="ARBA" id="ARBA00022692"/>
    </source>
</evidence>
<dbReference type="PANTHER" id="PTHR22911">
    <property type="entry name" value="ACYL-MALONYL CONDENSING ENZYME-RELATED"/>
    <property type="match status" value="1"/>
</dbReference>
<evidence type="ECO:0000313" key="10">
    <source>
        <dbReference type="Proteomes" id="UP001201217"/>
    </source>
</evidence>
<dbReference type="EMBL" id="JAKGTI010000002">
    <property type="protein sequence ID" value="MCF4098619.1"/>
    <property type="molecule type" value="Genomic_DNA"/>
</dbReference>
<evidence type="ECO:0000256" key="7">
    <source>
        <dbReference type="SAM" id="SignalP"/>
    </source>
</evidence>
<comment type="caution">
    <text evidence="9">The sequence shown here is derived from an EMBL/GenBank/DDBJ whole genome shotgun (WGS) entry which is preliminary data.</text>
</comment>
<comment type="subcellular location">
    <subcellularLocation>
        <location evidence="1">Membrane</location>
        <topology evidence="1">Multi-pass membrane protein</topology>
    </subcellularLocation>
</comment>
<evidence type="ECO:0000259" key="8">
    <source>
        <dbReference type="Pfam" id="PF00892"/>
    </source>
</evidence>
<feature type="domain" description="EamA" evidence="8">
    <location>
        <begin position="14"/>
        <end position="142"/>
    </location>
</feature>
<evidence type="ECO:0000256" key="4">
    <source>
        <dbReference type="ARBA" id="ARBA00022989"/>
    </source>
</evidence>
<keyword evidence="5 6" id="KW-0472">Membrane</keyword>
<keyword evidence="4 6" id="KW-1133">Transmembrane helix</keyword>
<reference evidence="9 10" key="1">
    <citation type="submission" date="2022-01" db="EMBL/GenBank/DDBJ databases">
        <title>Maritalea mediterranea sp. nov., isolated from marine plastic residues from the Malva-rosa beach (Valencia, Spain).</title>
        <authorList>
            <person name="Vidal-Verdu A."/>
            <person name="Molina-Menor E."/>
            <person name="Pascual J."/>
            <person name="Pereto J."/>
            <person name="Porcar M."/>
        </authorList>
    </citation>
    <scope>NUCLEOTIDE SEQUENCE [LARGE SCALE GENOMIC DNA]</scope>
    <source>
        <strain evidence="9 10">P4.10X</strain>
    </source>
</reference>
<dbReference type="PANTHER" id="PTHR22911:SF6">
    <property type="entry name" value="SOLUTE CARRIER FAMILY 35 MEMBER G1"/>
    <property type="match status" value="1"/>
</dbReference>
<feature type="signal peptide" evidence="7">
    <location>
        <begin position="1"/>
        <end position="20"/>
    </location>
</feature>
<feature type="transmembrane region" description="Helical" evidence="6">
    <location>
        <begin position="180"/>
        <end position="198"/>
    </location>
</feature>
<feature type="transmembrane region" description="Helical" evidence="6">
    <location>
        <begin position="98"/>
        <end position="119"/>
    </location>
</feature>
<feature type="domain" description="EamA" evidence="8">
    <location>
        <begin position="151"/>
        <end position="280"/>
    </location>
</feature>
<name>A0ABS9E8U8_9HYPH</name>
<gene>
    <name evidence="9" type="ORF">L1I42_08980</name>
</gene>
<dbReference type="InterPro" id="IPR037185">
    <property type="entry name" value="EmrE-like"/>
</dbReference>
<dbReference type="SUPFAM" id="SSF103481">
    <property type="entry name" value="Multidrug resistance efflux transporter EmrE"/>
    <property type="match status" value="2"/>
</dbReference>
<evidence type="ECO:0000256" key="1">
    <source>
        <dbReference type="ARBA" id="ARBA00004141"/>
    </source>
</evidence>
<comment type="similarity">
    <text evidence="2">Belongs to the drug/metabolite transporter (DMT) superfamily. 10 TMS drug/metabolite exporter (DME) (TC 2.A.7.3) family.</text>
</comment>
<dbReference type="Gene3D" id="1.10.3730.20">
    <property type="match status" value="1"/>
</dbReference>
<keyword evidence="7" id="KW-0732">Signal</keyword>
<dbReference type="Pfam" id="PF00892">
    <property type="entry name" value="EamA"/>
    <property type="match status" value="2"/>
</dbReference>
<feature type="transmembrane region" description="Helical" evidence="6">
    <location>
        <begin position="71"/>
        <end position="92"/>
    </location>
</feature>
<feature type="transmembrane region" description="Helical" evidence="6">
    <location>
        <begin position="266"/>
        <end position="282"/>
    </location>
</feature>
<sequence>MKISSAIAPASLVWAPAAFAVLSLCDAMVKYLTSHYSVAQTSIMVSVVGLGFTVAHAFIQKRPKALWPLHPKIAVLRAVFLGIDTVLIYIAFDLLPLAEAYVLAFLTPILVAFFSAILFKEVLTRKQSFAVMLGFVGVIIVLRPGISVIGWGHVAALGSAFVFAASMLVMRNLKASETDLALVSTVLIGLICCAGFLLPFSEVRPLTTDFALPLLAAGFCFYCGHRLLVRALRSRAANLVAPFQYSQIIWGVIYGALLFAAPIEPIVLLGAAIIICAGILTWQRY</sequence>
<feature type="transmembrane region" description="Helical" evidence="6">
    <location>
        <begin position="210"/>
        <end position="229"/>
    </location>
</feature>
<feature type="transmembrane region" description="Helical" evidence="6">
    <location>
        <begin position="128"/>
        <end position="146"/>
    </location>
</feature>
<evidence type="ECO:0000256" key="2">
    <source>
        <dbReference type="ARBA" id="ARBA00009853"/>
    </source>
</evidence>
<accession>A0ABS9E8U8</accession>
<proteinExistence type="inferred from homology"/>
<evidence type="ECO:0000256" key="6">
    <source>
        <dbReference type="SAM" id="Phobius"/>
    </source>
</evidence>
<feature type="chain" id="PRO_5047058749" evidence="7">
    <location>
        <begin position="21"/>
        <end position="285"/>
    </location>
</feature>
<dbReference type="RefSeq" id="WP_236114205.1">
    <property type="nucleotide sequence ID" value="NZ_JAKGTI010000002.1"/>
</dbReference>
<keyword evidence="3 6" id="KW-0812">Transmembrane</keyword>
<dbReference type="InterPro" id="IPR000620">
    <property type="entry name" value="EamA_dom"/>
</dbReference>
<protein>
    <submittedName>
        <fullName evidence="9">DMT family transporter</fullName>
    </submittedName>
</protein>
<organism evidence="9 10">
    <name type="scientific">Maritalea mediterranea</name>
    <dbReference type="NCBI Taxonomy" id="2909667"/>
    <lineage>
        <taxon>Bacteria</taxon>
        <taxon>Pseudomonadati</taxon>
        <taxon>Pseudomonadota</taxon>
        <taxon>Alphaproteobacteria</taxon>
        <taxon>Hyphomicrobiales</taxon>
        <taxon>Devosiaceae</taxon>
        <taxon>Maritalea</taxon>
    </lineage>
</organism>
<feature type="transmembrane region" description="Helical" evidence="6">
    <location>
        <begin position="37"/>
        <end position="59"/>
    </location>
</feature>
<keyword evidence="10" id="KW-1185">Reference proteome</keyword>
<evidence type="ECO:0000256" key="5">
    <source>
        <dbReference type="ARBA" id="ARBA00023136"/>
    </source>
</evidence>
<feature type="transmembrane region" description="Helical" evidence="6">
    <location>
        <begin position="236"/>
        <end position="260"/>
    </location>
</feature>
<evidence type="ECO:0000313" key="9">
    <source>
        <dbReference type="EMBL" id="MCF4098619.1"/>
    </source>
</evidence>
<dbReference type="Proteomes" id="UP001201217">
    <property type="component" value="Unassembled WGS sequence"/>
</dbReference>
<feature type="transmembrane region" description="Helical" evidence="6">
    <location>
        <begin position="152"/>
        <end position="173"/>
    </location>
</feature>